<dbReference type="STRING" id="741276.A0A2S5B7E9"/>
<dbReference type="InterPro" id="IPR036389">
    <property type="entry name" value="RNase_III_sf"/>
</dbReference>
<keyword evidence="4" id="KW-1185">Reference proteome</keyword>
<dbReference type="OrthoDB" id="416741at2759"/>
<dbReference type="SMART" id="SM00535">
    <property type="entry name" value="RIBOc"/>
    <property type="match status" value="1"/>
</dbReference>
<dbReference type="InterPro" id="IPR000999">
    <property type="entry name" value="RNase_III_dom"/>
</dbReference>
<organism evidence="3 4">
    <name type="scientific">Rhodotorula taiwanensis</name>
    <dbReference type="NCBI Taxonomy" id="741276"/>
    <lineage>
        <taxon>Eukaryota</taxon>
        <taxon>Fungi</taxon>
        <taxon>Dikarya</taxon>
        <taxon>Basidiomycota</taxon>
        <taxon>Pucciniomycotina</taxon>
        <taxon>Microbotryomycetes</taxon>
        <taxon>Sporidiobolales</taxon>
        <taxon>Sporidiobolaceae</taxon>
        <taxon>Rhodotorula</taxon>
    </lineage>
</organism>
<comment type="caution">
    <text evidence="3">The sequence shown here is derived from an EMBL/GenBank/DDBJ whole genome shotgun (WGS) entry which is preliminary data.</text>
</comment>
<evidence type="ECO:0000259" key="2">
    <source>
        <dbReference type="PROSITE" id="PS50142"/>
    </source>
</evidence>
<dbReference type="Proteomes" id="UP000237144">
    <property type="component" value="Unassembled WGS sequence"/>
</dbReference>
<feature type="compositionally biased region" description="Polar residues" evidence="1">
    <location>
        <begin position="208"/>
        <end position="217"/>
    </location>
</feature>
<proteinExistence type="predicted"/>
<dbReference type="CDD" id="cd00593">
    <property type="entry name" value="RIBOc"/>
    <property type="match status" value="1"/>
</dbReference>
<evidence type="ECO:0000313" key="4">
    <source>
        <dbReference type="Proteomes" id="UP000237144"/>
    </source>
</evidence>
<evidence type="ECO:0000256" key="1">
    <source>
        <dbReference type="SAM" id="MobiDB-lite"/>
    </source>
</evidence>
<protein>
    <recommendedName>
        <fullName evidence="2">RNase III domain-containing protein</fullName>
    </recommendedName>
</protein>
<reference evidence="3 4" key="1">
    <citation type="journal article" date="2018" name="Front. Microbiol.">
        <title>Prospects for Fungal Bioremediation of Acidic Radioactive Waste Sites: Characterization and Genome Sequence of Rhodotorula taiwanensis MD1149.</title>
        <authorList>
            <person name="Tkavc R."/>
            <person name="Matrosova V.Y."/>
            <person name="Grichenko O.E."/>
            <person name="Gostincar C."/>
            <person name="Volpe R.P."/>
            <person name="Klimenkova P."/>
            <person name="Gaidamakova E.K."/>
            <person name="Zhou C.E."/>
            <person name="Stewart B.J."/>
            <person name="Lyman M.G."/>
            <person name="Malfatti S.A."/>
            <person name="Rubinfeld B."/>
            <person name="Courtot M."/>
            <person name="Singh J."/>
            <person name="Dalgard C.L."/>
            <person name="Hamilton T."/>
            <person name="Frey K.G."/>
            <person name="Gunde-Cimerman N."/>
            <person name="Dugan L."/>
            <person name="Daly M.J."/>
        </authorList>
    </citation>
    <scope>NUCLEOTIDE SEQUENCE [LARGE SCALE GENOMIC DNA]</scope>
    <source>
        <strain evidence="3 4">MD1149</strain>
    </source>
</reference>
<dbReference type="GO" id="GO:0006396">
    <property type="term" value="P:RNA processing"/>
    <property type="evidence" value="ECO:0007669"/>
    <property type="project" value="InterPro"/>
</dbReference>
<gene>
    <name evidence="3" type="ORF">BMF94_4532</name>
</gene>
<feature type="domain" description="RNase III" evidence="2">
    <location>
        <begin position="21"/>
        <end position="158"/>
    </location>
</feature>
<dbReference type="SUPFAM" id="SSF69065">
    <property type="entry name" value="RNase III domain-like"/>
    <property type="match status" value="1"/>
</dbReference>
<evidence type="ECO:0000313" key="3">
    <source>
        <dbReference type="EMBL" id="POY72702.1"/>
    </source>
</evidence>
<feature type="region of interest" description="Disordered" evidence="1">
    <location>
        <begin position="198"/>
        <end position="240"/>
    </location>
</feature>
<dbReference type="PROSITE" id="PS50142">
    <property type="entry name" value="RNASE_3_2"/>
    <property type="match status" value="1"/>
</dbReference>
<dbReference type="Pfam" id="PF14622">
    <property type="entry name" value="Ribonucleas_3_3"/>
    <property type="match status" value="1"/>
</dbReference>
<sequence length="309" mass="33793">MSERLRPPLTAPPAEWAKPDIVFNPLRLPPLPPVADATLLEQALTHKSSLTGTHVADPDPNVRERVEFDCNRRLEWAGDALFTWLVTEELFVRFPSATAGDLSILRQRLISNRTISHLAWAYGFGSALRCSHDNTRTRTGLVHQKIFADAFEAYLSAVAHAGAATATIDTLRSYIRRLLGPDCAEGLSLAAAEMRTRRLQGETEPLSPGQQVTSLKSPSAGETDGSGPLASAPSNQPTSSDVIAWSDRTVHNGWLSSLLVDDRVMATGHASKRVESRQRAMNNLLVRLSQHPPTRDLLLTAADHTEETT</sequence>
<dbReference type="AlphaFoldDB" id="A0A2S5B7E9"/>
<dbReference type="GO" id="GO:0004525">
    <property type="term" value="F:ribonuclease III activity"/>
    <property type="evidence" value="ECO:0007669"/>
    <property type="project" value="InterPro"/>
</dbReference>
<name>A0A2S5B7E9_9BASI</name>
<accession>A0A2S5B7E9</accession>
<dbReference type="EMBL" id="PJQD01000048">
    <property type="protein sequence ID" value="POY72702.1"/>
    <property type="molecule type" value="Genomic_DNA"/>
</dbReference>
<dbReference type="Gene3D" id="1.10.1520.10">
    <property type="entry name" value="Ribonuclease III domain"/>
    <property type="match status" value="1"/>
</dbReference>